<feature type="domain" description="TIR" evidence="1">
    <location>
        <begin position="207"/>
        <end position="349"/>
    </location>
</feature>
<dbReference type="AlphaFoldDB" id="A0A9D3YIW2"/>
<accession>A0A9D3YIW2</accession>
<evidence type="ECO:0000313" key="3">
    <source>
        <dbReference type="Proteomes" id="UP000828390"/>
    </source>
</evidence>
<name>A0A9D3YIW2_DREPO</name>
<comment type="caution">
    <text evidence="2">The sequence shown here is derived from an EMBL/GenBank/DDBJ whole genome shotgun (WGS) entry which is preliminary data.</text>
</comment>
<evidence type="ECO:0000259" key="1">
    <source>
        <dbReference type="PROSITE" id="PS50104"/>
    </source>
</evidence>
<gene>
    <name evidence="2" type="ORF">DPMN_074640</name>
</gene>
<dbReference type="Gene3D" id="3.40.50.10140">
    <property type="entry name" value="Toll/interleukin-1 receptor homology (TIR) domain"/>
    <property type="match status" value="1"/>
</dbReference>
<protein>
    <recommendedName>
        <fullName evidence="1">TIR domain-containing protein</fullName>
    </recommendedName>
</protein>
<dbReference type="InterPro" id="IPR000157">
    <property type="entry name" value="TIR_dom"/>
</dbReference>
<reference evidence="2" key="1">
    <citation type="journal article" date="2019" name="bioRxiv">
        <title>The Genome of the Zebra Mussel, Dreissena polymorpha: A Resource for Invasive Species Research.</title>
        <authorList>
            <person name="McCartney M.A."/>
            <person name="Auch B."/>
            <person name="Kono T."/>
            <person name="Mallez S."/>
            <person name="Zhang Y."/>
            <person name="Obille A."/>
            <person name="Becker A."/>
            <person name="Abrahante J.E."/>
            <person name="Garbe J."/>
            <person name="Badalamenti J.P."/>
            <person name="Herman A."/>
            <person name="Mangelson H."/>
            <person name="Liachko I."/>
            <person name="Sullivan S."/>
            <person name="Sone E.D."/>
            <person name="Koren S."/>
            <person name="Silverstein K.A.T."/>
            <person name="Beckman K.B."/>
            <person name="Gohl D.M."/>
        </authorList>
    </citation>
    <scope>NUCLEOTIDE SEQUENCE</scope>
    <source>
        <strain evidence="2">Duluth1</strain>
        <tissue evidence="2">Whole animal</tissue>
    </source>
</reference>
<dbReference type="PROSITE" id="PS50104">
    <property type="entry name" value="TIR"/>
    <property type="match status" value="1"/>
</dbReference>
<reference evidence="2" key="2">
    <citation type="submission" date="2020-11" db="EMBL/GenBank/DDBJ databases">
        <authorList>
            <person name="McCartney M.A."/>
            <person name="Auch B."/>
            <person name="Kono T."/>
            <person name="Mallez S."/>
            <person name="Becker A."/>
            <person name="Gohl D.M."/>
            <person name="Silverstein K.A.T."/>
            <person name="Koren S."/>
            <person name="Bechman K.B."/>
            <person name="Herman A."/>
            <person name="Abrahante J.E."/>
            <person name="Garbe J."/>
        </authorList>
    </citation>
    <scope>NUCLEOTIDE SEQUENCE</scope>
    <source>
        <strain evidence="2">Duluth1</strain>
        <tissue evidence="2">Whole animal</tissue>
    </source>
</reference>
<organism evidence="2 3">
    <name type="scientific">Dreissena polymorpha</name>
    <name type="common">Zebra mussel</name>
    <name type="synonym">Mytilus polymorpha</name>
    <dbReference type="NCBI Taxonomy" id="45954"/>
    <lineage>
        <taxon>Eukaryota</taxon>
        <taxon>Metazoa</taxon>
        <taxon>Spiralia</taxon>
        <taxon>Lophotrochozoa</taxon>
        <taxon>Mollusca</taxon>
        <taxon>Bivalvia</taxon>
        <taxon>Autobranchia</taxon>
        <taxon>Heteroconchia</taxon>
        <taxon>Euheterodonta</taxon>
        <taxon>Imparidentia</taxon>
        <taxon>Neoheterodontei</taxon>
        <taxon>Myida</taxon>
        <taxon>Dreissenoidea</taxon>
        <taxon>Dreissenidae</taxon>
        <taxon>Dreissena</taxon>
    </lineage>
</organism>
<dbReference type="InterPro" id="IPR035897">
    <property type="entry name" value="Toll_tir_struct_dom_sf"/>
</dbReference>
<proteinExistence type="predicted"/>
<sequence length="349" mass="39132">MLRQASIRSGPPLYVSSSMNRVKFNASVVYEIQSYASAIHYIMAFKLFVDIATGRNLTSASILQLVSNEDKGKRNPRKSDQVHAELRYNSRHVGLSHAEDTTEHADAIWDGDLDSNVEADALPSLGNSSIANIKDEALEESSSMACLLEQVGDVNTSIANSTDEACAKVRDEGIATTIDCVEEIKKTAALCKQDLTKTACIPPQENGLMDILMFHSDIDCLIAHQICEKIKTDLKSDLNVTIEMYEDFAIGRSLLGSIDDIYNQFRWVLFLITPEYVHHGLQNFQGEILLTNLIEENGNKDGRFVPLFYNVEKKDISRKWLNSIGPFNDCDANFTNRIAKRVRKLRSKY</sequence>
<dbReference type="EMBL" id="JAIWYP010000015">
    <property type="protein sequence ID" value="KAH3699680.1"/>
    <property type="molecule type" value="Genomic_DNA"/>
</dbReference>
<evidence type="ECO:0000313" key="2">
    <source>
        <dbReference type="EMBL" id="KAH3699680.1"/>
    </source>
</evidence>
<dbReference type="SUPFAM" id="SSF52200">
    <property type="entry name" value="Toll/Interleukin receptor TIR domain"/>
    <property type="match status" value="1"/>
</dbReference>
<dbReference type="Proteomes" id="UP000828390">
    <property type="component" value="Unassembled WGS sequence"/>
</dbReference>
<keyword evidence="3" id="KW-1185">Reference proteome</keyword>
<dbReference type="GO" id="GO:0007165">
    <property type="term" value="P:signal transduction"/>
    <property type="evidence" value="ECO:0007669"/>
    <property type="project" value="InterPro"/>
</dbReference>